<keyword evidence="1" id="KW-1133">Transmembrane helix</keyword>
<dbReference type="Proteomes" id="UP000094067">
    <property type="component" value="Unassembled WGS sequence"/>
</dbReference>
<comment type="caution">
    <text evidence="2">The sequence shown here is derived from an EMBL/GenBank/DDBJ whole genome shotgun (WGS) entry which is preliminary data.</text>
</comment>
<gene>
    <name evidence="2" type="ORF">BEI61_00479</name>
</gene>
<dbReference type="EMBL" id="MCGH01000001">
    <property type="protein sequence ID" value="ODM08850.1"/>
    <property type="molecule type" value="Genomic_DNA"/>
</dbReference>
<organism evidence="2 3">
    <name type="scientific">Eisenbergiella tayi</name>
    <dbReference type="NCBI Taxonomy" id="1432052"/>
    <lineage>
        <taxon>Bacteria</taxon>
        <taxon>Bacillati</taxon>
        <taxon>Bacillota</taxon>
        <taxon>Clostridia</taxon>
        <taxon>Lachnospirales</taxon>
        <taxon>Lachnospiraceae</taxon>
        <taxon>Eisenbergiella</taxon>
    </lineage>
</organism>
<feature type="transmembrane region" description="Helical" evidence="1">
    <location>
        <begin position="93"/>
        <end position="109"/>
    </location>
</feature>
<keyword evidence="1" id="KW-0472">Membrane</keyword>
<dbReference type="RefSeq" id="WP_069151116.1">
    <property type="nucleotide sequence ID" value="NZ_MCGH01000001.1"/>
</dbReference>
<accession>A0A1E3AJK0</accession>
<feature type="transmembrane region" description="Helical" evidence="1">
    <location>
        <begin position="135"/>
        <end position="158"/>
    </location>
</feature>
<feature type="transmembrane region" description="Helical" evidence="1">
    <location>
        <begin position="164"/>
        <end position="185"/>
    </location>
</feature>
<feature type="transmembrane region" description="Helical" evidence="1">
    <location>
        <begin position="65"/>
        <end position="81"/>
    </location>
</feature>
<protein>
    <submittedName>
        <fullName evidence="2">Uncharacterized protein</fullName>
    </submittedName>
</protein>
<dbReference type="AlphaFoldDB" id="A0A1E3AJK0"/>
<proteinExistence type="predicted"/>
<feature type="transmembrane region" description="Helical" evidence="1">
    <location>
        <begin position="192"/>
        <end position="210"/>
    </location>
</feature>
<reference evidence="2 3" key="1">
    <citation type="submission" date="2016-07" db="EMBL/GenBank/DDBJ databases">
        <title>Characterization of isolates of Eisenbergiella tayi derived from blood cultures, using whole genome sequencing.</title>
        <authorList>
            <person name="Burdz T."/>
            <person name="Wiebe D."/>
            <person name="Huynh C."/>
            <person name="Bernard K."/>
        </authorList>
    </citation>
    <scope>NUCLEOTIDE SEQUENCE [LARGE SCALE GENOMIC DNA]</scope>
    <source>
        <strain evidence="2 3">NML 110608</strain>
    </source>
</reference>
<evidence type="ECO:0000313" key="2">
    <source>
        <dbReference type="EMBL" id="ODM08850.1"/>
    </source>
</evidence>
<evidence type="ECO:0000313" key="3">
    <source>
        <dbReference type="Proteomes" id="UP000094067"/>
    </source>
</evidence>
<evidence type="ECO:0000256" key="1">
    <source>
        <dbReference type="SAM" id="Phobius"/>
    </source>
</evidence>
<name>A0A1E3AJK0_9FIRM</name>
<feature type="transmembrane region" description="Helical" evidence="1">
    <location>
        <begin position="222"/>
        <end position="242"/>
    </location>
</feature>
<sequence>MMAEEKRLEALLKAYKKETDIGPDKDRQEQTIRLSKNAFYRNEQKQTASYMEFLIQQGAYIRKRWWFLQFLTLILLWWIMYSAEGNYYVERSMGVFAPVFVILLIPEFWKNRSSGSEEVEGAAFYSLRQVYSARMLLFGMADFFLLSLFCGAVSATVQLTAEDLLIQFFLPFNVTCCICFSVLCCRRYGSEYMAVALSLLWIAVWILIVLNEAVYTAVARPVWWLMLLVSVSYMVCLIFCFLRSCRNDQEGNISWS</sequence>
<keyword evidence="1" id="KW-0812">Transmembrane</keyword>